<dbReference type="GeneID" id="95579596"/>
<reference evidence="4 5" key="1">
    <citation type="submission" date="2017-05" db="EMBL/GenBank/DDBJ databases">
        <title>Vagococcus spp. assemblies.</title>
        <authorList>
            <person name="Gulvik C.A."/>
        </authorList>
    </citation>
    <scope>NUCLEOTIDE SEQUENCE [LARGE SCALE GENOMIC DNA]</scope>
    <source>
        <strain evidence="4 5">SS1714</strain>
    </source>
</reference>
<protein>
    <recommendedName>
        <fullName evidence="3">HTH tetR-type domain-containing protein</fullName>
    </recommendedName>
</protein>
<dbReference type="PROSITE" id="PS50977">
    <property type="entry name" value="HTH_TETR_2"/>
    <property type="match status" value="1"/>
</dbReference>
<dbReference type="Proteomes" id="UP000288028">
    <property type="component" value="Unassembled WGS sequence"/>
</dbReference>
<evidence type="ECO:0000259" key="3">
    <source>
        <dbReference type="PROSITE" id="PS50977"/>
    </source>
</evidence>
<evidence type="ECO:0000313" key="4">
    <source>
        <dbReference type="EMBL" id="RSU14938.1"/>
    </source>
</evidence>
<feature type="DNA-binding region" description="H-T-H motif" evidence="2">
    <location>
        <begin position="29"/>
        <end position="48"/>
    </location>
</feature>
<evidence type="ECO:0000256" key="1">
    <source>
        <dbReference type="ARBA" id="ARBA00023125"/>
    </source>
</evidence>
<organism evidence="4 5">
    <name type="scientific">Vagococcus carniphilus</name>
    <dbReference type="NCBI Taxonomy" id="218144"/>
    <lineage>
        <taxon>Bacteria</taxon>
        <taxon>Bacillati</taxon>
        <taxon>Bacillota</taxon>
        <taxon>Bacilli</taxon>
        <taxon>Lactobacillales</taxon>
        <taxon>Enterococcaceae</taxon>
        <taxon>Vagococcus</taxon>
    </lineage>
</organism>
<dbReference type="RefSeq" id="WP_126793656.1">
    <property type="nucleotide sequence ID" value="NZ_CP060720.1"/>
</dbReference>
<dbReference type="Pfam" id="PF00440">
    <property type="entry name" value="TetR_N"/>
    <property type="match status" value="1"/>
</dbReference>
<dbReference type="AlphaFoldDB" id="A0A430B3P9"/>
<dbReference type="InterPro" id="IPR050624">
    <property type="entry name" value="HTH-type_Tx_Regulator"/>
</dbReference>
<dbReference type="PANTHER" id="PTHR43479:SF11">
    <property type="entry name" value="ACREF_ENVCD OPERON REPRESSOR-RELATED"/>
    <property type="match status" value="1"/>
</dbReference>
<comment type="caution">
    <text evidence="4">The sequence shown here is derived from an EMBL/GenBank/DDBJ whole genome shotgun (WGS) entry which is preliminary data.</text>
</comment>
<keyword evidence="1 2" id="KW-0238">DNA-binding</keyword>
<dbReference type="EMBL" id="NGKB01000006">
    <property type="protein sequence ID" value="RSU14938.1"/>
    <property type="molecule type" value="Genomic_DNA"/>
</dbReference>
<accession>A0A430B3P9</accession>
<dbReference type="PANTHER" id="PTHR43479">
    <property type="entry name" value="ACREF/ENVCD OPERON REPRESSOR-RELATED"/>
    <property type="match status" value="1"/>
</dbReference>
<dbReference type="PRINTS" id="PR00455">
    <property type="entry name" value="HTHTETR"/>
</dbReference>
<feature type="domain" description="HTH tetR-type" evidence="3">
    <location>
        <begin position="6"/>
        <end position="66"/>
    </location>
</feature>
<gene>
    <name evidence="4" type="ORF">CBF28_07665</name>
</gene>
<dbReference type="GO" id="GO:0003677">
    <property type="term" value="F:DNA binding"/>
    <property type="evidence" value="ECO:0007669"/>
    <property type="project" value="UniProtKB-UniRule"/>
</dbReference>
<dbReference type="InterPro" id="IPR009057">
    <property type="entry name" value="Homeodomain-like_sf"/>
</dbReference>
<sequence length="203" mass="23557">MQLKKKDVQMAIQETALELFYQKGYFKTKMSDIAKQMNMSVGNIYTYFKNKDELFDTVITTDTVDYIEETIVNLAKTCNEYHLGKDTASIDDAIEKYLRVIVNNYREVVIILDKSEGMVYEKKRCSIIEKIIEVRCSTGLRPSYIGSSFEVRKKFDKIIINGIFDVILMGLKEDTATSEERYELCLALFKFQIGKNYDSYPKA</sequence>
<keyword evidence="5" id="KW-1185">Reference proteome</keyword>
<name>A0A430B3P9_9ENTE</name>
<proteinExistence type="predicted"/>
<evidence type="ECO:0000313" key="5">
    <source>
        <dbReference type="Proteomes" id="UP000288028"/>
    </source>
</evidence>
<dbReference type="SUPFAM" id="SSF46689">
    <property type="entry name" value="Homeodomain-like"/>
    <property type="match status" value="1"/>
</dbReference>
<dbReference type="InterPro" id="IPR001647">
    <property type="entry name" value="HTH_TetR"/>
</dbReference>
<evidence type="ECO:0000256" key="2">
    <source>
        <dbReference type="PROSITE-ProRule" id="PRU00335"/>
    </source>
</evidence>
<dbReference type="OrthoDB" id="9814200at2"/>
<dbReference type="Gene3D" id="1.10.357.10">
    <property type="entry name" value="Tetracycline Repressor, domain 2"/>
    <property type="match status" value="1"/>
</dbReference>